<keyword evidence="3" id="KW-0949">S-adenosyl-L-methionine</keyword>
<evidence type="ECO:0000313" key="9">
    <source>
        <dbReference type="Proteomes" id="UP000236454"/>
    </source>
</evidence>
<dbReference type="Proteomes" id="UP000236454">
    <property type="component" value="Unassembled WGS sequence"/>
</dbReference>
<organism evidence="8 9">
    <name type="scientific">Lishizhenia tianjinensis</name>
    <dbReference type="NCBI Taxonomy" id="477690"/>
    <lineage>
        <taxon>Bacteria</taxon>
        <taxon>Pseudomonadati</taxon>
        <taxon>Bacteroidota</taxon>
        <taxon>Flavobacteriia</taxon>
        <taxon>Flavobacteriales</taxon>
        <taxon>Crocinitomicaceae</taxon>
        <taxon>Lishizhenia</taxon>
    </lineage>
</organism>
<dbReference type="STRING" id="477690.SAMN05216474_2589"/>
<dbReference type="InterPro" id="IPR013785">
    <property type="entry name" value="Aldolase_TIM"/>
</dbReference>
<dbReference type="PANTHER" id="PTHR43787">
    <property type="entry name" value="FEMO COFACTOR BIOSYNTHESIS PROTEIN NIFB-RELATED"/>
    <property type="match status" value="1"/>
</dbReference>
<dbReference type="GO" id="GO:0046872">
    <property type="term" value="F:metal ion binding"/>
    <property type="evidence" value="ECO:0007669"/>
    <property type="project" value="UniProtKB-KW"/>
</dbReference>
<dbReference type="EMBL" id="FPAS01000005">
    <property type="protein sequence ID" value="SFT83726.1"/>
    <property type="molecule type" value="Genomic_DNA"/>
</dbReference>
<sequence length="257" mass="29278">MHTFLFKYLVFGPISSRRLGRSLGLNILPKEHKLCNFDCVYCECGEDHEKHQNVKFPTVEDIIEELLLKCQMLNDRGIEIDTISFAGNGEPTLHPDFEEIMYSVKTVRDLLLPKAKIAVLNNATMLHKRQVKKALDIADYSICKLDAGDEKSFQLINRPLGNLTYEKVKENLRNYGNKLIIQSLFFKGKNANEKLGNYKDEEIEKYLQEVVEIQPESVMLYSLDRTTAVPDLEAVSIAQLKTIAQRLNQLGITATVA</sequence>
<dbReference type="Gene3D" id="3.20.20.70">
    <property type="entry name" value="Aldolase class I"/>
    <property type="match status" value="1"/>
</dbReference>
<keyword evidence="4" id="KW-0479">Metal-binding</keyword>
<reference evidence="8 9" key="1">
    <citation type="submission" date="2016-10" db="EMBL/GenBank/DDBJ databases">
        <authorList>
            <person name="de Groot N.N."/>
        </authorList>
    </citation>
    <scope>NUCLEOTIDE SEQUENCE [LARGE SCALE GENOMIC DNA]</scope>
    <source>
        <strain evidence="8 9">CGMCC 1.7005</strain>
    </source>
</reference>
<dbReference type="InterPro" id="IPR040084">
    <property type="entry name" value="GTPase_Obg"/>
</dbReference>
<evidence type="ECO:0000256" key="4">
    <source>
        <dbReference type="ARBA" id="ARBA00022723"/>
    </source>
</evidence>
<gene>
    <name evidence="8" type="ORF">SAMN05216474_2589</name>
</gene>
<keyword evidence="2" id="KW-0004">4Fe-4S</keyword>
<dbReference type="InterPro" id="IPR007197">
    <property type="entry name" value="rSAM"/>
</dbReference>
<dbReference type="OrthoDB" id="7021155at2"/>
<accession>A0A1I7B949</accession>
<dbReference type="Pfam" id="PF04055">
    <property type="entry name" value="Radical_SAM"/>
    <property type="match status" value="1"/>
</dbReference>
<keyword evidence="9" id="KW-1185">Reference proteome</keyword>
<evidence type="ECO:0000313" key="8">
    <source>
        <dbReference type="EMBL" id="SFT83726.1"/>
    </source>
</evidence>
<keyword evidence="6" id="KW-0411">Iron-sulfur</keyword>
<dbReference type="GO" id="GO:0003824">
    <property type="term" value="F:catalytic activity"/>
    <property type="evidence" value="ECO:0007669"/>
    <property type="project" value="InterPro"/>
</dbReference>
<dbReference type="PANTHER" id="PTHR43787:SF11">
    <property type="entry name" value="UPF0026 PROTEIN SLR1464"/>
    <property type="match status" value="1"/>
</dbReference>
<dbReference type="RefSeq" id="WP_090251078.1">
    <property type="nucleotide sequence ID" value="NZ_FPAS01000005.1"/>
</dbReference>
<evidence type="ECO:0000259" key="7">
    <source>
        <dbReference type="PROSITE" id="PS51918"/>
    </source>
</evidence>
<dbReference type="PROSITE" id="PS51918">
    <property type="entry name" value="RADICAL_SAM"/>
    <property type="match status" value="1"/>
</dbReference>
<feature type="domain" description="Radical SAM core" evidence="7">
    <location>
        <begin position="17"/>
        <end position="253"/>
    </location>
</feature>
<protein>
    <submittedName>
        <fullName evidence="8">4Fe-4S single cluster domain-containing protein</fullName>
    </submittedName>
</protein>
<evidence type="ECO:0000256" key="6">
    <source>
        <dbReference type="ARBA" id="ARBA00023014"/>
    </source>
</evidence>
<dbReference type="InterPro" id="IPR058240">
    <property type="entry name" value="rSAM_sf"/>
</dbReference>
<dbReference type="SUPFAM" id="SSF102114">
    <property type="entry name" value="Radical SAM enzymes"/>
    <property type="match status" value="1"/>
</dbReference>
<dbReference type="GO" id="GO:0051539">
    <property type="term" value="F:4 iron, 4 sulfur cluster binding"/>
    <property type="evidence" value="ECO:0007669"/>
    <property type="project" value="UniProtKB-KW"/>
</dbReference>
<evidence type="ECO:0000256" key="5">
    <source>
        <dbReference type="ARBA" id="ARBA00023004"/>
    </source>
</evidence>
<name>A0A1I7B949_9FLAO</name>
<comment type="cofactor">
    <cofactor evidence="1">
        <name>[4Fe-4S] cluster</name>
        <dbReference type="ChEBI" id="CHEBI:49883"/>
    </cofactor>
</comment>
<dbReference type="CDD" id="cd01335">
    <property type="entry name" value="Radical_SAM"/>
    <property type="match status" value="1"/>
</dbReference>
<evidence type="ECO:0000256" key="2">
    <source>
        <dbReference type="ARBA" id="ARBA00022485"/>
    </source>
</evidence>
<proteinExistence type="predicted"/>
<dbReference type="AlphaFoldDB" id="A0A1I7B949"/>
<keyword evidence="5" id="KW-0408">Iron</keyword>
<evidence type="ECO:0000256" key="1">
    <source>
        <dbReference type="ARBA" id="ARBA00001966"/>
    </source>
</evidence>
<dbReference type="SFLD" id="SFLDG01083">
    <property type="entry name" value="Uncharacterised_Radical_SAM_Su"/>
    <property type="match status" value="1"/>
</dbReference>
<evidence type="ECO:0000256" key="3">
    <source>
        <dbReference type="ARBA" id="ARBA00022691"/>
    </source>
</evidence>
<dbReference type="SFLD" id="SFLDS00029">
    <property type="entry name" value="Radical_SAM"/>
    <property type="match status" value="1"/>
</dbReference>